<keyword evidence="2 6" id="KW-0859">Xylose metabolism</keyword>
<dbReference type="GO" id="GO:0042732">
    <property type="term" value="P:D-xylose metabolic process"/>
    <property type="evidence" value="ECO:0007669"/>
    <property type="project" value="UniProtKB-UniRule"/>
</dbReference>
<reference evidence="9 10" key="1">
    <citation type="submission" date="2015-04" db="EMBL/GenBank/DDBJ databases">
        <title>Complete genome sequence of Schizopora paradoxa KUC8140, a cosmopolitan wood degrader in East Asia.</title>
        <authorList>
            <consortium name="DOE Joint Genome Institute"/>
            <person name="Min B."/>
            <person name="Park H."/>
            <person name="Jang Y."/>
            <person name="Kim J.-J."/>
            <person name="Kim K.H."/>
            <person name="Pangilinan J."/>
            <person name="Lipzen A."/>
            <person name="Riley R."/>
            <person name="Grigoriev I.V."/>
            <person name="Spatafora J.W."/>
            <person name="Choi I.-G."/>
        </authorList>
    </citation>
    <scope>NUCLEOTIDE SEQUENCE [LARGE SCALE GENOMIC DNA]</scope>
    <source>
        <strain evidence="9 10">KUC8140</strain>
    </source>
</reference>
<dbReference type="InterPro" id="IPR018484">
    <property type="entry name" value="FGGY_N"/>
</dbReference>
<dbReference type="Pfam" id="PF00370">
    <property type="entry name" value="FGGY_N"/>
    <property type="match status" value="1"/>
</dbReference>
<dbReference type="PANTHER" id="PTHR10196">
    <property type="entry name" value="SUGAR KINASE"/>
    <property type="match status" value="1"/>
</dbReference>
<comment type="function">
    <text evidence="6">Highly specific D-xylulose kinase which participates in the catabolism of xylose. Xylose is a major component of hemicelluloses such as xylan. Most fungi utilize D-xylose via three enzymatic reactions, xylose reductase (XR), xylitol dehydrogenase (XDH), and xylulokinase, to form xylulose 5-phosphate, which enters pentose phosphate pathway.</text>
</comment>
<evidence type="ECO:0000256" key="3">
    <source>
        <dbReference type="ARBA" id="ARBA00022679"/>
    </source>
</evidence>
<dbReference type="GO" id="GO:0005997">
    <property type="term" value="P:xylulose metabolic process"/>
    <property type="evidence" value="ECO:0007669"/>
    <property type="project" value="TreeGrafter"/>
</dbReference>
<dbReference type="InterPro" id="IPR043129">
    <property type="entry name" value="ATPase_NBD"/>
</dbReference>
<keyword evidence="4 6" id="KW-0418">Kinase</keyword>
<dbReference type="STRING" id="27342.A0A0H2S229"/>
<dbReference type="FunFam" id="3.30.420.40:FF:000118">
    <property type="entry name" value="Xylulose kinase 2"/>
    <property type="match status" value="1"/>
</dbReference>
<dbReference type="PANTHER" id="PTHR10196:SF57">
    <property type="entry name" value="XYLULOSE KINASE"/>
    <property type="match status" value="1"/>
</dbReference>
<evidence type="ECO:0000256" key="2">
    <source>
        <dbReference type="ARBA" id="ARBA00022629"/>
    </source>
</evidence>
<sequence length="540" mass="58569">MSKNLFLGLDLSTQQLKAVIIAEDGSVVHETAVNFDRDLPQYETKNGAIHGAGRGEVTSPVAMWVEAMDILLERMKKEDVELDSIMAVSGSGQQHGSVYWSNDAENLLSNLDAQNNLLSQLCPNAFSIAQSPIWQDSSTTAECEELDNAVGGSQAMADLTGSRAYERFTGPQIAKIRKTNPKGYEATARISLVSSFMPSLFMGKIAAIEMSDASGMNLMNVLTHKWDDKLLTACGGPSLRQKLGEEPAHGGTILGKVSQWWVKRWGFNPDCVVAPFTGDNPASMVSLSTLGDAILSLGTSTTLLLDIPPSHTAPARFTTSHLLAHPTSTTAFLAMLCYKNGALAREQVRASHAESHWHIFNERVEARSPGNGGYMGLYFPLIEIIPPNVHGNFFFKHGKPISEAEFPAEAHPRAILESQFLSIKARIAAILPKDAPRLRRLILTGGSSQNETIRQLAADLFGLPTYVAETKEAAGHGGALLALYAWWKEKNGGSGTFEELQDQLGGSMKLVASPHDDVTQIYDKIVDTYVSCEEQVVSLA</sequence>
<dbReference type="InterPro" id="IPR018485">
    <property type="entry name" value="FGGY_C"/>
</dbReference>
<dbReference type="EC" id="2.7.1.17" evidence="6"/>
<comment type="similarity">
    <text evidence="1 6">Belongs to the FGGY kinase family.</text>
</comment>
<dbReference type="EMBL" id="KQ086010">
    <property type="protein sequence ID" value="KLO11041.1"/>
    <property type="molecule type" value="Genomic_DNA"/>
</dbReference>
<dbReference type="GO" id="GO:0004856">
    <property type="term" value="F:D-xylulokinase activity"/>
    <property type="evidence" value="ECO:0007669"/>
    <property type="project" value="UniProtKB-UniRule"/>
</dbReference>
<dbReference type="SUPFAM" id="SSF53067">
    <property type="entry name" value="Actin-like ATPase domain"/>
    <property type="match status" value="2"/>
</dbReference>
<gene>
    <name evidence="9" type="ORF">SCHPADRAFT_877417</name>
</gene>
<dbReference type="Gene3D" id="3.30.420.40">
    <property type="match status" value="2"/>
</dbReference>
<keyword evidence="6" id="KW-0547">Nucleotide-binding</keyword>
<dbReference type="CDD" id="cd07776">
    <property type="entry name" value="ASKHA_NBD_FGGY_SpXK-like"/>
    <property type="match status" value="1"/>
</dbReference>
<dbReference type="PIRSF" id="PIRSF000538">
    <property type="entry name" value="GlpK"/>
    <property type="match status" value="1"/>
</dbReference>
<protein>
    <recommendedName>
        <fullName evidence="6">Xylulose kinase</fullName>
        <ecNumber evidence="6">2.7.1.17</ecNumber>
    </recommendedName>
</protein>
<dbReference type="InParanoid" id="A0A0H2S229"/>
<comment type="catalytic activity">
    <reaction evidence="5 6">
        <text>D-xylulose + ATP = D-xylulose 5-phosphate + ADP + H(+)</text>
        <dbReference type="Rhea" id="RHEA:10964"/>
        <dbReference type="ChEBI" id="CHEBI:15378"/>
        <dbReference type="ChEBI" id="CHEBI:17140"/>
        <dbReference type="ChEBI" id="CHEBI:30616"/>
        <dbReference type="ChEBI" id="CHEBI:57737"/>
        <dbReference type="ChEBI" id="CHEBI:456216"/>
        <dbReference type="EC" id="2.7.1.17"/>
    </reaction>
</comment>
<evidence type="ECO:0000256" key="6">
    <source>
        <dbReference type="RuleBase" id="RU367058"/>
    </source>
</evidence>
<feature type="domain" description="Carbohydrate kinase FGGY C-terminal" evidence="8">
    <location>
        <begin position="295"/>
        <end position="486"/>
    </location>
</feature>
<evidence type="ECO:0000259" key="8">
    <source>
        <dbReference type="Pfam" id="PF02782"/>
    </source>
</evidence>
<dbReference type="InterPro" id="IPR042024">
    <property type="entry name" value="D-XK_euk"/>
</dbReference>
<name>A0A0H2S229_9AGAM</name>
<keyword evidence="6" id="KW-0067">ATP-binding</keyword>
<evidence type="ECO:0000313" key="10">
    <source>
        <dbReference type="Proteomes" id="UP000053477"/>
    </source>
</evidence>
<dbReference type="AlphaFoldDB" id="A0A0H2S229"/>
<dbReference type="GO" id="GO:0005524">
    <property type="term" value="F:ATP binding"/>
    <property type="evidence" value="ECO:0007669"/>
    <property type="project" value="UniProtKB-UniRule"/>
</dbReference>
<keyword evidence="3 6" id="KW-0808">Transferase</keyword>
<dbReference type="Proteomes" id="UP000053477">
    <property type="component" value="Unassembled WGS sequence"/>
</dbReference>
<dbReference type="Pfam" id="PF02782">
    <property type="entry name" value="FGGY_C"/>
    <property type="match status" value="1"/>
</dbReference>
<evidence type="ECO:0000256" key="1">
    <source>
        <dbReference type="ARBA" id="ARBA00009156"/>
    </source>
</evidence>
<evidence type="ECO:0000313" key="9">
    <source>
        <dbReference type="EMBL" id="KLO11041.1"/>
    </source>
</evidence>
<keyword evidence="10" id="KW-1185">Reference proteome</keyword>
<evidence type="ECO:0000259" key="7">
    <source>
        <dbReference type="Pfam" id="PF00370"/>
    </source>
</evidence>
<keyword evidence="6" id="KW-0119">Carbohydrate metabolism</keyword>
<accession>A0A0H2S229</accession>
<evidence type="ECO:0000256" key="4">
    <source>
        <dbReference type="ARBA" id="ARBA00022777"/>
    </source>
</evidence>
<dbReference type="FunCoup" id="A0A0H2S229">
    <property type="interactions" value="331"/>
</dbReference>
<proteinExistence type="inferred from homology"/>
<dbReference type="InterPro" id="IPR000577">
    <property type="entry name" value="Carb_kinase_FGGY"/>
</dbReference>
<dbReference type="OrthoDB" id="1728974at2759"/>
<organism evidence="9 10">
    <name type="scientific">Schizopora paradoxa</name>
    <dbReference type="NCBI Taxonomy" id="27342"/>
    <lineage>
        <taxon>Eukaryota</taxon>
        <taxon>Fungi</taxon>
        <taxon>Dikarya</taxon>
        <taxon>Basidiomycota</taxon>
        <taxon>Agaricomycotina</taxon>
        <taxon>Agaricomycetes</taxon>
        <taxon>Hymenochaetales</taxon>
        <taxon>Schizoporaceae</taxon>
        <taxon>Schizopora</taxon>
    </lineage>
</organism>
<feature type="domain" description="Carbohydrate kinase FGGY N-terminal" evidence="7">
    <location>
        <begin position="133"/>
        <end position="285"/>
    </location>
</feature>
<evidence type="ECO:0000256" key="5">
    <source>
        <dbReference type="ARBA" id="ARBA00048885"/>
    </source>
</evidence>
<dbReference type="GO" id="GO:0005829">
    <property type="term" value="C:cytosol"/>
    <property type="evidence" value="ECO:0007669"/>
    <property type="project" value="TreeGrafter"/>
</dbReference>